<keyword evidence="2" id="KW-0472">Membrane</keyword>
<evidence type="ECO:0008006" key="5">
    <source>
        <dbReference type="Google" id="ProtNLM"/>
    </source>
</evidence>
<gene>
    <name evidence="3" type="ORF">JOB18_040328</name>
</gene>
<dbReference type="AlphaFoldDB" id="A0AAV6RQA2"/>
<evidence type="ECO:0000313" key="3">
    <source>
        <dbReference type="EMBL" id="KAG7507636.1"/>
    </source>
</evidence>
<sequence length="280" mass="30211">MFCIRQRNQCLRCRVVLSGLVLSSPVSGLAVVVSGLRSRVVLSGLRSPVSCCLLSGCLVLSFRSPGPLGPVSGLVWLSSPVSGLRSRVVLSGMAHSCVGKCAPLFFLALVFDAAGLVVLLVGVFGNLRLHGRFYGDFLIYTGSVIIFLSLVWWVLWYTGNVQLYAREERAGSLDLSFTQWARKLSERLSGVKTLEGGGQKMKMKMKMKEQQQQQQQVEKNAGNVNALNGTVRASAPARISWEDGGTGGGTDNRGFDGGNECPEKTVELGVLTAEKAERLL</sequence>
<evidence type="ECO:0000313" key="4">
    <source>
        <dbReference type="Proteomes" id="UP000693946"/>
    </source>
</evidence>
<organism evidence="3 4">
    <name type="scientific">Solea senegalensis</name>
    <name type="common">Senegalese sole</name>
    <dbReference type="NCBI Taxonomy" id="28829"/>
    <lineage>
        <taxon>Eukaryota</taxon>
        <taxon>Metazoa</taxon>
        <taxon>Chordata</taxon>
        <taxon>Craniata</taxon>
        <taxon>Vertebrata</taxon>
        <taxon>Euteleostomi</taxon>
        <taxon>Actinopterygii</taxon>
        <taxon>Neopterygii</taxon>
        <taxon>Teleostei</taxon>
        <taxon>Neoteleostei</taxon>
        <taxon>Acanthomorphata</taxon>
        <taxon>Carangaria</taxon>
        <taxon>Pleuronectiformes</taxon>
        <taxon>Pleuronectoidei</taxon>
        <taxon>Soleidae</taxon>
        <taxon>Solea</taxon>
    </lineage>
</organism>
<proteinExistence type="predicted"/>
<dbReference type="EMBL" id="JAGKHQ010000010">
    <property type="protein sequence ID" value="KAG7507636.1"/>
    <property type="molecule type" value="Genomic_DNA"/>
</dbReference>
<dbReference type="Proteomes" id="UP000693946">
    <property type="component" value="Linkage Group LG18"/>
</dbReference>
<comment type="caution">
    <text evidence="3">The sequence shown here is derived from an EMBL/GenBank/DDBJ whole genome shotgun (WGS) entry which is preliminary data.</text>
</comment>
<feature type="compositionally biased region" description="Gly residues" evidence="1">
    <location>
        <begin position="244"/>
        <end position="257"/>
    </location>
</feature>
<dbReference type="Pfam" id="PF15125">
    <property type="entry name" value="TMEM238"/>
    <property type="match status" value="1"/>
</dbReference>
<evidence type="ECO:0000256" key="1">
    <source>
        <dbReference type="SAM" id="MobiDB-lite"/>
    </source>
</evidence>
<dbReference type="PANTHER" id="PTHR28613">
    <property type="entry name" value="SI:CH211-232M10.4-RELATED"/>
    <property type="match status" value="1"/>
</dbReference>
<accession>A0AAV6RQA2</accession>
<feature type="transmembrane region" description="Helical" evidence="2">
    <location>
        <begin position="104"/>
        <end position="125"/>
    </location>
</feature>
<feature type="transmembrane region" description="Helical" evidence="2">
    <location>
        <begin position="15"/>
        <end position="36"/>
    </location>
</feature>
<dbReference type="PANTHER" id="PTHR28613:SF9">
    <property type="entry name" value="TRANSMEMBRANE PROTEIN 238"/>
    <property type="match status" value="1"/>
</dbReference>
<protein>
    <recommendedName>
        <fullName evidence="5">Transmembrane protein 238-like</fullName>
    </recommendedName>
</protein>
<feature type="region of interest" description="Disordered" evidence="1">
    <location>
        <begin position="239"/>
        <end position="262"/>
    </location>
</feature>
<reference evidence="3 4" key="1">
    <citation type="journal article" date="2021" name="Sci. Rep.">
        <title>Chromosome anchoring in Senegalese sole (Solea senegalensis) reveals sex-associated markers and genome rearrangements in flatfish.</title>
        <authorList>
            <person name="Guerrero-Cozar I."/>
            <person name="Gomez-Garrido J."/>
            <person name="Berbel C."/>
            <person name="Martinez-Blanch J.F."/>
            <person name="Alioto T."/>
            <person name="Claros M.G."/>
            <person name="Gagnaire P.A."/>
            <person name="Manchado M."/>
        </authorList>
    </citation>
    <scope>NUCLEOTIDE SEQUENCE [LARGE SCALE GENOMIC DNA]</scope>
    <source>
        <strain evidence="3">Sse05_10M</strain>
    </source>
</reference>
<name>A0AAV6RQA2_SOLSE</name>
<dbReference type="InterPro" id="IPR029365">
    <property type="entry name" value="TMEM238"/>
</dbReference>
<feature type="transmembrane region" description="Helical" evidence="2">
    <location>
        <begin position="137"/>
        <end position="156"/>
    </location>
</feature>
<keyword evidence="2" id="KW-1133">Transmembrane helix</keyword>
<keyword evidence="2" id="KW-0812">Transmembrane</keyword>
<evidence type="ECO:0000256" key="2">
    <source>
        <dbReference type="SAM" id="Phobius"/>
    </source>
</evidence>
<keyword evidence="4" id="KW-1185">Reference proteome</keyword>